<proteinExistence type="predicted"/>
<dbReference type="EMBL" id="LXQA010395818">
    <property type="protein sequence ID" value="MCI49093.1"/>
    <property type="molecule type" value="Genomic_DNA"/>
</dbReference>
<dbReference type="AlphaFoldDB" id="A0A392SJP4"/>
<keyword evidence="2" id="KW-1185">Reference proteome</keyword>
<evidence type="ECO:0000313" key="1">
    <source>
        <dbReference type="EMBL" id="MCI49093.1"/>
    </source>
</evidence>
<accession>A0A392SJP4</accession>
<reference evidence="1 2" key="1">
    <citation type="journal article" date="2018" name="Front. Plant Sci.">
        <title>Red Clover (Trifolium pratense) and Zigzag Clover (T. medium) - A Picture of Genomic Similarities and Differences.</title>
        <authorList>
            <person name="Dluhosova J."/>
            <person name="Istvanek J."/>
            <person name="Nedelnik J."/>
            <person name="Repkova J."/>
        </authorList>
    </citation>
    <scope>NUCLEOTIDE SEQUENCE [LARGE SCALE GENOMIC DNA]</scope>
    <source>
        <strain evidence="2">cv. 10/8</strain>
        <tissue evidence="1">Leaf</tissue>
    </source>
</reference>
<protein>
    <submittedName>
        <fullName evidence="1">Uncharacterized protein</fullName>
    </submittedName>
</protein>
<evidence type="ECO:0000313" key="2">
    <source>
        <dbReference type="Proteomes" id="UP000265520"/>
    </source>
</evidence>
<name>A0A392SJP4_9FABA</name>
<dbReference type="Proteomes" id="UP000265520">
    <property type="component" value="Unassembled WGS sequence"/>
</dbReference>
<organism evidence="1 2">
    <name type="scientific">Trifolium medium</name>
    <dbReference type="NCBI Taxonomy" id="97028"/>
    <lineage>
        <taxon>Eukaryota</taxon>
        <taxon>Viridiplantae</taxon>
        <taxon>Streptophyta</taxon>
        <taxon>Embryophyta</taxon>
        <taxon>Tracheophyta</taxon>
        <taxon>Spermatophyta</taxon>
        <taxon>Magnoliopsida</taxon>
        <taxon>eudicotyledons</taxon>
        <taxon>Gunneridae</taxon>
        <taxon>Pentapetalae</taxon>
        <taxon>rosids</taxon>
        <taxon>fabids</taxon>
        <taxon>Fabales</taxon>
        <taxon>Fabaceae</taxon>
        <taxon>Papilionoideae</taxon>
        <taxon>50 kb inversion clade</taxon>
        <taxon>NPAAA clade</taxon>
        <taxon>Hologalegina</taxon>
        <taxon>IRL clade</taxon>
        <taxon>Trifolieae</taxon>
        <taxon>Trifolium</taxon>
    </lineage>
</organism>
<comment type="caution">
    <text evidence="1">The sequence shown here is derived from an EMBL/GenBank/DDBJ whole genome shotgun (WGS) entry which is preliminary data.</text>
</comment>
<sequence length="62" mass="7105">MCHVLSWSLSEQLATPGSAFQGHWRAWASIGDSLAHRERSSLSDQRKWPWPLPNQYNTINTP</sequence>